<feature type="compositionally biased region" description="Polar residues" evidence="1">
    <location>
        <begin position="16"/>
        <end position="25"/>
    </location>
</feature>
<feature type="region of interest" description="Disordered" evidence="1">
    <location>
        <begin position="1"/>
        <end position="29"/>
    </location>
</feature>
<dbReference type="AlphaFoldDB" id="A0A8C9N427"/>
<reference evidence="2" key="2">
    <citation type="submission" date="2025-09" db="UniProtKB">
        <authorList>
            <consortium name="Ensembl"/>
        </authorList>
    </citation>
    <scope>IDENTIFICATION</scope>
</reference>
<proteinExistence type="predicted"/>
<evidence type="ECO:0000313" key="3">
    <source>
        <dbReference type="Proteomes" id="UP000694409"/>
    </source>
</evidence>
<organism evidence="2 3">
    <name type="scientific">Serinus canaria</name>
    <name type="common">Island canary</name>
    <name type="synonym">Fringilla canaria</name>
    <dbReference type="NCBI Taxonomy" id="9135"/>
    <lineage>
        <taxon>Eukaryota</taxon>
        <taxon>Metazoa</taxon>
        <taxon>Chordata</taxon>
        <taxon>Craniata</taxon>
        <taxon>Vertebrata</taxon>
        <taxon>Euteleostomi</taxon>
        <taxon>Archelosauria</taxon>
        <taxon>Archosauria</taxon>
        <taxon>Dinosauria</taxon>
        <taxon>Saurischia</taxon>
        <taxon>Theropoda</taxon>
        <taxon>Coelurosauria</taxon>
        <taxon>Aves</taxon>
        <taxon>Neognathae</taxon>
        <taxon>Neoaves</taxon>
        <taxon>Telluraves</taxon>
        <taxon>Australaves</taxon>
        <taxon>Passeriformes</taxon>
        <taxon>Passeroidea</taxon>
        <taxon>Fringillidae</taxon>
        <taxon>Carduelinae</taxon>
        <taxon>Serinus</taxon>
    </lineage>
</organism>
<accession>A0A8C9N427</accession>
<dbReference type="Ensembl" id="ENSSCAT00000013301.1">
    <property type="protein sequence ID" value="ENSSCAP00000011807.1"/>
    <property type="gene ID" value="ENSSCAG00000008827.1"/>
</dbReference>
<reference evidence="2" key="1">
    <citation type="submission" date="2025-08" db="UniProtKB">
        <authorList>
            <consortium name="Ensembl"/>
        </authorList>
    </citation>
    <scope>IDENTIFICATION</scope>
</reference>
<name>A0A8C9N427_SERCA</name>
<dbReference type="Proteomes" id="UP000694409">
    <property type="component" value="Unassembled WGS sequence"/>
</dbReference>
<evidence type="ECO:0000256" key="1">
    <source>
        <dbReference type="SAM" id="MobiDB-lite"/>
    </source>
</evidence>
<sequence length="129" mass="13797">QSVSCQGLQGKPTPAPSNHHTTSPGQGRAPLCWDGNSGICSAVNPCPSTSETVLSPVQSVSFLQSSPTASLLFSFQTANQWPFRLWVEPNQLCSLLQAWLPVFFFHIISQGILPSLFSPAVGARAEEGE</sequence>
<evidence type="ECO:0000313" key="2">
    <source>
        <dbReference type="Ensembl" id="ENSSCAP00000011807.1"/>
    </source>
</evidence>
<keyword evidence="3" id="KW-1185">Reference proteome</keyword>
<protein>
    <submittedName>
        <fullName evidence="2">Uncharacterized protein</fullName>
    </submittedName>
</protein>